<evidence type="ECO:0000313" key="3">
    <source>
        <dbReference type="Proteomes" id="UP000193560"/>
    </source>
</evidence>
<accession>A0A1X2I7B9</accession>
<keyword evidence="3" id="KW-1185">Reference proteome</keyword>
<sequence>MRFFNVTSSPSTAATSSNFKQKAIVGSTFGLCMGVAALGTANFFGYNGRTVSRYMVSSAVSLATLLGMCFMMIFDKMKYWMKLIYFL</sequence>
<proteinExistence type="predicted"/>
<reference evidence="2 3" key="1">
    <citation type="submission" date="2016-07" db="EMBL/GenBank/DDBJ databases">
        <title>Pervasive Adenine N6-methylation of Active Genes in Fungi.</title>
        <authorList>
            <consortium name="DOE Joint Genome Institute"/>
            <person name="Mondo S.J."/>
            <person name="Dannebaum R.O."/>
            <person name="Kuo R.C."/>
            <person name="Labutti K."/>
            <person name="Haridas S."/>
            <person name="Kuo A."/>
            <person name="Salamov A."/>
            <person name="Ahrendt S.R."/>
            <person name="Lipzen A."/>
            <person name="Sullivan W."/>
            <person name="Andreopoulos W.B."/>
            <person name="Clum A."/>
            <person name="Lindquist E."/>
            <person name="Daum C."/>
            <person name="Ramamoorthy G.K."/>
            <person name="Gryganskyi A."/>
            <person name="Culley D."/>
            <person name="Magnuson J.K."/>
            <person name="James T.Y."/>
            <person name="O'Malley M.A."/>
            <person name="Stajich J.E."/>
            <person name="Spatafora J.W."/>
            <person name="Visel A."/>
            <person name="Grigoriev I.V."/>
        </authorList>
    </citation>
    <scope>NUCLEOTIDE SEQUENCE [LARGE SCALE GENOMIC DNA]</scope>
    <source>
        <strain evidence="2 3">NRRL 1336</strain>
    </source>
</reference>
<organism evidence="2 3">
    <name type="scientific">Absidia repens</name>
    <dbReference type="NCBI Taxonomy" id="90262"/>
    <lineage>
        <taxon>Eukaryota</taxon>
        <taxon>Fungi</taxon>
        <taxon>Fungi incertae sedis</taxon>
        <taxon>Mucoromycota</taxon>
        <taxon>Mucoromycotina</taxon>
        <taxon>Mucoromycetes</taxon>
        <taxon>Mucorales</taxon>
        <taxon>Cunninghamellaceae</taxon>
        <taxon>Absidia</taxon>
    </lineage>
</organism>
<evidence type="ECO:0000313" key="2">
    <source>
        <dbReference type="EMBL" id="ORZ09955.1"/>
    </source>
</evidence>
<feature type="transmembrane region" description="Helical" evidence="1">
    <location>
        <begin position="51"/>
        <end position="74"/>
    </location>
</feature>
<dbReference type="AlphaFoldDB" id="A0A1X2I7B9"/>
<keyword evidence="1" id="KW-0472">Membrane</keyword>
<dbReference type="Proteomes" id="UP000193560">
    <property type="component" value="Unassembled WGS sequence"/>
</dbReference>
<feature type="transmembrane region" description="Helical" evidence="1">
    <location>
        <begin position="23"/>
        <end position="45"/>
    </location>
</feature>
<evidence type="ECO:0000256" key="1">
    <source>
        <dbReference type="SAM" id="Phobius"/>
    </source>
</evidence>
<protein>
    <submittedName>
        <fullName evidence="2">Uncharacterized protein</fullName>
    </submittedName>
</protein>
<dbReference type="EMBL" id="MCGE01000026">
    <property type="protein sequence ID" value="ORZ09955.1"/>
    <property type="molecule type" value="Genomic_DNA"/>
</dbReference>
<name>A0A1X2I7B9_9FUNG</name>
<keyword evidence="1" id="KW-1133">Transmembrane helix</keyword>
<dbReference type="OrthoDB" id="2255563at2759"/>
<keyword evidence="1" id="KW-0812">Transmembrane</keyword>
<gene>
    <name evidence="2" type="ORF">BCR42DRAFT_117995</name>
</gene>
<comment type="caution">
    <text evidence="2">The sequence shown here is derived from an EMBL/GenBank/DDBJ whole genome shotgun (WGS) entry which is preliminary data.</text>
</comment>